<dbReference type="RefSeq" id="WP_073264489.1">
    <property type="nucleotide sequence ID" value="NZ_FRCS01000019.1"/>
</dbReference>
<dbReference type="PRINTS" id="PR00111">
    <property type="entry name" value="ABHYDROLASE"/>
</dbReference>
<evidence type="ECO:0000313" key="3">
    <source>
        <dbReference type="Proteomes" id="UP000184440"/>
    </source>
</evidence>
<sequence length="257" mass="27470">MRLEHEVRGSGAPVVFVHGGLCENTFRCLLDRPELVGSHRLVSYHRAGYGGSDRLDGPVSVGDQAEHCRSLMLSLGIERADVVGHSSGANIALQLTLDHPDAVRSLALLETALLAVPTGPFAGEAIQRYRAGEKAAAADVWLRGVAGPGYREVLDRVVPGAFDDAVAAADTFFGQELPAVRDWVFGPDEASRIAQPTLVVLGARSHDVSPVFGERHELLLAWLPRAEPFVLPDATHLLHVQNPAAMATALADFLARA</sequence>
<organism evidence="2 3">
    <name type="scientific">Cryptosporangium aurantiacum</name>
    <dbReference type="NCBI Taxonomy" id="134849"/>
    <lineage>
        <taxon>Bacteria</taxon>
        <taxon>Bacillati</taxon>
        <taxon>Actinomycetota</taxon>
        <taxon>Actinomycetes</taxon>
        <taxon>Cryptosporangiales</taxon>
        <taxon>Cryptosporangiaceae</taxon>
        <taxon>Cryptosporangium</taxon>
    </lineage>
</organism>
<evidence type="ECO:0000259" key="1">
    <source>
        <dbReference type="Pfam" id="PF00561"/>
    </source>
</evidence>
<dbReference type="OrthoDB" id="495620at2"/>
<dbReference type="STRING" id="134849.SAMN05443668_119118"/>
<dbReference type="InterPro" id="IPR000639">
    <property type="entry name" value="Epox_hydrolase-like"/>
</dbReference>
<gene>
    <name evidence="2" type="ORF">SAMN05443668_119118</name>
</gene>
<dbReference type="PANTHER" id="PTHR43798">
    <property type="entry name" value="MONOACYLGLYCEROL LIPASE"/>
    <property type="match status" value="1"/>
</dbReference>
<protein>
    <submittedName>
        <fullName evidence="2">Pimeloyl-ACP methyl ester carboxylesterase</fullName>
    </submittedName>
</protein>
<feature type="domain" description="AB hydrolase-1" evidence="1">
    <location>
        <begin position="13"/>
        <end position="117"/>
    </location>
</feature>
<keyword evidence="3" id="KW-1185">Reference proteome</keyword>
<proteinExistence type="predicted"/>
<dbReference type="AlphaFoldDB" id="A0A1M7RLN2"/>
<dbReference type="PRINTS" id="PR00412">
    <property type="entry name" value="EPOXHYDRLASE"/>
</dbReference>
<dbReference type="GO" id="GO:0003824">
    <property type="term" value="F:catalytic activity"/>
    <property type="evidence" value="ECO:0007669"/>
    <property type="project" value="InterPro"/>
</dbReference>
<dbReference type="InterPro" id="IPR000073">
    <property type="entry name" value="AB_hydrolase_1"/>
</dbReference>
<name>A0A1M7RLN2_9ACTN</name>
<dbReference type="InterPro" id="IPR029058">
    <property type="entry name" value="AB_hydrolase_fold"/>
</dbReference>
<accession>A0A1M7RLN2</accession>
<dbReference type="SUPFAM" id="SSF53474">
    <property type="entry name" value="alpha/beta-Hydrolases"/>
    <property type="match status" value="1"/>
</dbReference>
<dbReference type="Pfam" id="PF00561">
    <property type="entry name" value="Abhydrolase_1"/>
    <property type="match status" value="1"/>
</dbReference>
<dbReference type="InterPro" id="IPR050266">
    <property type="entry name" value="AB_hydrolase_sf"/>
</dbReference>
<dbReference type="PANTHER" id="PTHR43798:SF33">
    <property type="entry name" value="HYDROLASE, PUTATIVE (AFU_ORTHOLOGUE AFUA_2G14860)-RELATED"/>
    <property type="match status" value="1"/>
</dbReference>
<dbReference type="Gene3D" id="3.40.50.1820">
    <property type="entry name" value="alpha/beta hydrolase"/>
    <property type="match status" value="1"/>
</dbReference>
<dbReference type="GO" id="GO:0016020">
    <property type="term" value="C:membrane"/>
    <property type="evidence" value="ECO:0007669"/>
    <property type="project" value="TreeGrafter"/>
</dbReference>
<reference evidence="2 3" key="1">
    <citation type="submission" date="2016-11" db="EMBL/GenBank/DDBJ databases">
        <authorList>
            <person name="Jaros S."/>
            <person name="Januszkiewicz K."/>
            <person name="Wedrychowicz H."/>
        </authorList>
    </citation>
    <scope>NUCLEOTIDE SEQUENCE [LARGE SCALE GENOMIC DNA]</scope>
    <source>
        <strain evidence="2 3">DSM 46144</strain>
    </source>
</reference>
<dbReference type="Proteomes" id="UP000184440">
    <property type="component" value="Unassembled WGS sequence"/>
</dbReference>
<evidence type="ECO:0000313" key="2">
    <source>
        <dbReference type="EMBL" id="SHN47022.1"/>
    </source>
</evidence>
<dbReference type="EMBL" id="FRCS01000019">
    <property type="protein sequence ID" value="SHN47022.1"/>
    <property type="molecule type" value="Genomic_DNA"/>
</dbReference>